<accession>A0A345USY5</accession>
<evidence type="ECO:0000313" key="1">
    <source>
        <dbReference type="EMBL" id="AXJ03587.1"/>
    </source>
</evidence>
<dbReference type="Pfam" id="PF02413">
    <property type="entry name" value="Caudo_TAP"/>
    <property type="match status" value="1"/>
</dbReference>
<organism evidence="1 2">
    <name type="scientific">Pseudomonas fluorescens</name>
    <dbReference type="NCBI Taxonomy" id="294"/>
    <lineage>
        <taxon>Bacteria</taxon>
        <taxon>Pseudomonadati</taxon>
        <taxon>Pseudomonadota</taxon>
        <taxon>Gammaproteobacteria</taxon>
        <taxon>Pseudomonadales</taxon>
        <taxon>Pseudomonadaceae</taxon>
        <taxon>Pseudomonas</taxon>
    </lineage>
</organism>
<dbReference type="InterPro" id="IPR003458">
    <property type="entry name" value="Phage_T4_Gp38_tail_assem"/>
</dbReference>
<dbReference type="RefSeq" id="WP_115076761.1">
    <property type="nucleotide sequence ID" value="NZ_CP022313.1"/>
</dbReference>
<sequence length="188" mass="20998">MFNYLFDGAGALSGPVEFFVTPGIGIQLPSNAVELSFELPAPETGRTWALINGVPREVIDRRGPVFRKDGGGQQIWNELGELPETFTAQPWPGEFHVWRDNAWQLDEQARLLSISQQALETRDTLLRDAVLRIAPLQYAEDIGDASHEEQLQLLEWKLYSVELNRIEKQAGFPGEVTWPAVPGASVTN</sequence>
<name>A0A345USY5_PSEFL</name>
<protein>
    <submittedName>
        <fullName evidence="1">Phage tail protein</fullName>
    </submittedName>
</protein>
<dbReference type="AlphaFoldDB" id="A0A345USY5"/>
<dbReference type="EMBL" id="CP022313">
    <property type="protein sequence ID" value="AXJ03587.1"/>
    <property type="molecule type" value="Genomic_DNA"/>
</dbReference>
<proteinExistence type="predicted"/>
<evidence type="ECO:0000313" key="2">
    <source>
        <dbReference type="Proteomes" id="UP000254535"/>
    </source>
</evidence>
<dbReference type="Proteomes" id="UP000254535">
    <property type="component" value="Chromosome"/>
</dbReference>
<reference evidence="1 2" key="1">
    <citation type="submission" date="2017-07" db="EMBL/GenBank/DDBJ databases">
        <title>Genome sequence of Pseudomonas NEP1.</title>
        <authorList>
            <person name="Nascimento F.X."/>
        </authorList>
    </citation>
    <scope>NUCLEOTIDE SEQUENCE [LARGE SCALE GENOMIC DNA]</scope>
    <source>
        <strain evidence="1 2">NEP1</strain>
    </source>
</reference>
<gene>
    <name evidence="1" type="ORF">CFN16_05410</name>
</gene>